<reference evidence="2" key="1">
    <citation type="journal article" date="2012" name="PLoS Negl. Trop. Dis.">
        <title>A systematically improved high quality genome and transcriptome of the human blood fluke Schistosoma mansoni.</title>
        <authorList>
            <person name="Protasio A.V."/>
            <person name="Tsai I.J."/>
            <person name="Babbage A."/>
            <person name="Nichol S."/>
            <person name="Hunt M."/>
            <person name="Aslett M.A."/>
            <person name="De Silva N."/>
            <person name="Velarde G.S."/>
            <person name="Anderson T.J."/>
            <person name="Clark R.C."/>
            <person name="Davidson C."/>
            <person name="Dillon G.P."/>
            <person name="Holroyd N.E."/>
            <person name="LoVerde P.T."/>
            <person name="Lloyd C."/>
            <person name="McQuillan J."/>
            <person name="Oliveira G."/>
            <person name="Otto T.D."/>
            <person name="Parker-Manuel S.J."/>
            <person name="Quail M.A."/>
            <person name="Wilson R.A."/>
            <person name="Zerlotini A."/>
            <person name="Dunne D.W."/>
            <person name="Berriman M."/>
        </authorList>
    </citation>
    <scope>NUCLEOTIDE SEQUENCE [LARGE SCALE GENOMIC DNA]</scope>
    <source>
        <strain evidence="2">Puerto Rican</strain>
    </source>
</reference>
<dbReference type="AlphaFoldDB" id="A0A3Q0KCQ8"/>
<name>A0A3Q0KCQ8_SCHMA</name>
<dbReference type="InParanoid" id="A0A3Q0KCQ8"/>
<proteinExistence type="predicted"/>
<dbReference type="InterPro" id="IPR016496">
    <property type="entry name" value="GTPase_HflX"/>
</dbReference>
<dbReference type="GO" id="GO:0005737">
    <property type="term" value="C:cytoplasm"/>
    <property type="evidence" value="ECO:0007669"/>
    <property type="project" value="TreeGrafter"/>
</dbReference>
<dbReference type="PANTHER" id="PTHR10229">
    <property type="entry name" value="GTP-BINDING PROTEIN HFLX"/>
    <property type="match status" value="1"/>
</dbReference>
<dbReference type="Pfam" id="PF01926">
    <property type="entry name" value="MMR_HSR1"/>
    <property type="match status" value="1"/>
</dbReference>
<dbReference type="SUPFAM" id="SSF52540">
    <property type="entry name" value="P-loop containing nucleoside triphosphate hydrolases"/>
    <property type="match status" value="1"/>
</dbReference>
<protein>
    <submittedName>
        <fullName evidence="3">Putative gtp-binding protein hflx</fullName>
    </submittedName>
</protein>
<dbReference type="InterPro" id="IPR027417">
    <property type="entry name" value="P-loop_NTPase"/>
</dbReference>
<organism evidence="2 3">
    <name type="scientific">Schistosoma mansoni</name>
    <name type="common">Blood fluke</name>
    <dbReference type="NCBI Taxonomy" id="6183"/>
    <lineage>
        <taxon>Eukaryota</taxon>
        <taxon>Metazoa</taxon>
        <taxon>Spiralia</taxon>
        <taxon>Lophotrochozoa</taxon>
        <taxon>Platyhelminthes</taxon>
        <taxon>Trematoda</taxon>
        <taxon>Digenea</taxon>
        <taxon>Strigeidida</taxon>
        <taxon>Schistosomatoidea</taxon>
        <taxon>Schistosomatidae</taxon>
        <taxon>Schistosoma</taxon>
    </lineage>
</organism>
<dbReference type="WBParaSite" id="Smp_016550.1">
    <property type="protein sequence ID" value="Smp_016550.1"/>
    <property type="gene ID" value="Smp_016550"/>
</dbReference>
<dbReference type="FunCoup" id="A0A3Q0KCQ8">
    <property type="interactions" value="338"/>
</dbReference>
<dbReference type="GO" id="GO:0043022">
    <property type="term" value="F:ribosome binding"/>
    <property type="evidence" value="ECO:0007669"/>
    <property type="project" value="TreeGrafter"/>
</dbReference>
<dbReference type="Gene3D" id="3.40.50.11060">
    <property type="entry name" value="GTPase HflX, N-terminal domain"/>
    <property type="match status" value="1"/>
</dbReference>
<dbReference type="InterPro" id="IPR042108">
    <property type="entry name" value="GTPase_HflX_N_sf"/>
</dbReference>
<reference evidence="3" key="2">
    <citation type="submission" date="2018-12" db="UniProtKB">
        <authorList>
            <consortium name="WormBaseParasite"/>
        </authorList>
    </citation>
    <scope>IDENTIFICATION</scope>
    <source>
        <strain evidence="3">Puerto Rican</strain>
    </source>
</reference>
<dbReference type="InterPro" id="IPR030394">
    <property type="entry name" value="G_HFLX_dom"/>
</dbReference>
<dbReference type="GO" id="GO:0005525">
    <property type="term" value="F:GTP binding"/>
    <property type="evidence" value="ECO:0007669"/>
    <property type="project" value="InterPro"/>
</dbReference>
<dbReference type="PROSITE" id="PS51705">
    <property type="entry name" value="G_HFLX"/>
    <property type="match status" value="1"/>
</dbReference>
<dbReference type="Proteomes" id="UP000008854">
    <property type="component" value="Unassembled WGS sequence"/>
</dbReference>
<accession>A0A3Q0KCQ8</accession>
<dbReference type="STRING" id="6183.A0A3Q0KCQ8"/>
<dbReference type="PANTHER" id="PTHR10229:SF0">
    <property type="entry name" value="GTP-BINDING PROTEIN 6-RELATED"/>
    <property type="match status" value="1"/>
</dbReference>
<evidence type="ECO:0000259" key="1">
    <source>
        <dbReference type="PROSITE" id="PS51705"/>
    </source>
</evidence>
<dbReference type="Gene3D" id="3.40.50.300">
    <property type="entry name" value="P-loop containing nucleotide triphosphate hydrolases"/>
    <property type="match status" value="1"/>
</dbReference>
<feature type="domain" description="Hflx-type G" evidence="1">
    <location>
        <begin position="280"/>
        <end position="402"/>
    </location>
</feature>
<sequence length="559" mass="63015">MFRNVGRLFRYFPDRRCSSLVDADSNKVYDELLKKSYLLPENGHDIVIIQPHIKGALYKRINNKFPYLPKNDPNVDEAIALVDSLGFWTTVGVIFCNIKAANTNRGPFFSKGIWQNVSDSVIAYRDGKQSVQTADTLPNEENNTFSEHIVKKRATAVLVNWPRLTTLQLALMQQAWLIPVYDRYTLVVQLFSLRSRTPEAKLQAKLAEIGLLRARIPAFFETPNMIKRLIDRSDFATKERLIQILNQTEASLLNQLEKISKQRIHHRRNHRRDMEKHHLPLVAVVGYTNAGKTSLIRYLSKSDKLTSSPEVFATLDITHHRSRLPILPNKTEENNMTSNQLSSGNVSDGCCSSSIGLPGIQMLLLDTIGFMSDLPTNLLAAFRATLDECLDADLILHIVDVSQPEWQLQVNHVEELLCSIGVLVTKSTNSGHTSDSNTFEPPQVLKIGNKVDRIGSNDVYTGFDALISAKNGTGMEELTSKVRLAIMKRLGWFSRTLDVRQGGPSFQWIYSNAMVTSVEASPSNSERLRITAIFTPVGWIKFCRTFKMASSENVSQCFK</sequence>
<evidence type="ECO:0000313" key="2">
    <source>
        <dbReference type="Proteomes" id="UP000008854"/>
    </source>
</evidence>
<dbReference type="InterPro" id="IPR006073">
    <property type="entry name" value="GTP-bd"/>
</dbReference>
<keyword evidence="2" id="KW-1185">Reference proteome</keyword>
<evidence type="ECO:0000313" key="3">
    <source>
        <dbReference type="WBParaSite" id="Smp_016550.1"/>
    </source>
</evidence>